<gene>
    <name evidence="2" type="ORF">NSPWAT_2024</name>
</gene>
<protein>
    <recommendedName>
        <fullName evidence="1">NERD domain-containing protein</fullName>
    </recommendedName>
</protein>
<dbReference type="PROSITE" id="PS50965">
    <property type="entry name" value="NERD"/>
    <property type="match status" value="1"/>
</dbReference>
<proteinExistence type="predicted"/>
<dbReference type="InterPro" id="IPR011528">
    <property type="entry name" value="NERD"/>
</dbReference>
<feature type="domain" description="NERD" evidence="1">
    <location>
        <begin position="27"/>
        <end position="141"/>
    </location>
</feature>
<evidence type="ECO:0000313" key="2">
    <source>
        <dbReference type="EMBL" id="CAI2718880.1"/>
    </source>
</evidence>
<dbReference type="Pfam" id="PF08378">
    <property type="entry name" value="NERD"/>
    <property type="match status" value="1"/>
</dbReference>
<dbReference type="EMBL" id="OX336137">
    <property type="protein sequence ID" value="CAI2718880.1"/>
    <property type="molecule type" value="Genomic_DNA"/>
</dbReference>
<accession>A0ABM9HFU9</accession>
<dbReference type="Proteomes" id="UP001157733">
    <property type="component" value="Chromosome"/>
</dbReference>
<evidence type="ECO:0000259" key="1">
    <source>
        <dbReference type="PROSITE" id="PS50965"/>
    </source>
</evidence>
<name>A0ABM9HFU9_9BACT</name>
<sequence length="179" mass="19752">MEPISLILVVLLLGAGAWFFFKKGGRGSFVAGPRVGAILRRLGPEYEVVENATVPTPDGIIQIDFLVVSPYGLFVINERDDAGRVRVQAGQREWEVRGLGGGLIYNPLWRNRQAINHIENKLGDLPIASLVVFVNAKLEGIPDEEVVTGNQLLPAIRKARHAVLTAEQQQTVMTWFGNR</sequence>
<keyword evidence="3" id="KW-1185">Reference proteome</keyword>
<dbReference type="RefSeq" id="WP_282011748.1">
    <property type="nucleotide sequence ID" value="NZ_OX336137.1"/>
</dbReference>
<reference evidence="2 3" key="1">
    <citation type="submission" date="2022-09" db="EMBL/GenBank/DDBJ databases">
        <authorList>
            <person name="Kop L."/>
        </authorList>
    </citation>
    <scope>NUCLEOTIDE SEQUENCE [LARGE SCALE GENOMIC DNA]</scope>
    <source>
        <strain evidence="2 3">347</strain>
    </source>
</reference>
<organism evidence="2 3">
    <name type="scientific">Nitrospina watsonii</name>
    <dbReference type="NCBI Taxonomy" id="1323948"/>
    <lineage>
        <taxon>Bacteria</taxon>
        <taxon>Pseudomonadati</taxon>
        <taxon>Nitrospinota/Tectimicrobiota group</taxon>
        <taxon>Nitrospinota</taxon>
        <taxon>Nitrospinia</taxon>
        <taxon>Nitrospinales</taxon>
        <taxon>Nitrospinaceae</taxon>
        <taxon>Nitrospina</taxon>
    </lineage>
</organism>
<evidence type="ECO:0000313" key="3">
    <source>
        <dbReference type="Proteomes" id="UP001157733"/>
    </source>
</evidence>